<keyword evidence="2" id="KW-1185">Reference proteome</keyword>
<gene>
    <name evidence="1" type="ORF">SKTS_35140</name>
</gene>
<proteinExistence type="predicted"/>
<dbReference type="RefSeq" id="WP_173068341.1">
    <property type="nucleotide sequence ID" value="NZ_AP022853.1"/>
</dbReference>
<dbReference type="Proteomes" id="UP000502260">
    <property type="component" value="Chromosome"/>
</dbReference>
<sequence length="342" mass="38845">MGLISRVLRHYLKQKPIRSHQAEIDTAIEQLFYEINPRLRFLPGYREKLGRPVWHTLKHIHHVIDNIAGPVDAAARQWDSTPLLRAMFANSTDMAKLFDRDPALRNGIAATPPTDNIHVVIAATMQVRKVLGMAMRGDMMQRDVPQTQISFTDHRIVAFADSDGGLREKLKAYALEFVAHKVLADIAAQRSECEDLEQGLALLRARMRMKLRQDSGKACLCDRIEYSAGELDEIRAQITEKETRLSQTAIHQPTLEYFMDQLLLVLNSVEKLLQIHQVSLHLDTMNILLEKADAETVQPIELTEILRAGQPARIMLIARVPCAEALAHEDMTTRIDEALKWL</sequence>
<dbReference type="AlphaFoldDB" id="A0A6F8VFY1"/>
<dbReference type="EMBL" id="AP022853">
    <property type="protein sequence ID" value="BCB28628.1"/>
    <property type="molecule type" value="Genomic_DNA"/>
</dbReference>
<dbReference type="KEGG" id="slac:SKTS_35140"/>
<reference evidence="2" key="1">
    <citation type="submission" date="2020-03" db="EMBL/GenBank/DDBJ databases">
        <title>Complete genome sequence of sulfur-oxidizing bacterium skT11.</title>
        <authorList>
            <person name="Kanda M."/>
            <person name="Kojima H."/>
            <person name="Fukui M."/>
        </authorList>
    </citation>
    <scope>NUCLEOTIDE SEQUENCE [LARGE SCALE GENOMIC DNA]</scope>
    <source>
        <strain evidence="2">skT11</strain>
    </source>
</reference>
<protein>
    <submittedName>
        <fullName evidence="1">Uncharacterized protein</fullName>
    </submittedName>
</protein>
<accession>A0A6F8VFY1</accession>
<organism evidence="1 2">
    <name type="scientific">Sulfurimicrobium lacus</name>
    <dbReference type="NCBI Taxonomy" id="2715678"/>
    <lineage>
        <taxon>Bacteria</taxon>
        <taxon>Pseudomonadati</taxon>
        <taxon>Pseudomonadota</taxon>
        <taxon>Betaproteobacteria</taxon>
        <taxon>Nitrosomonadales</taxon>
        <taxon>Sulfuricellaceae</taxon>
        <taxon>Sulfurimicrobium</taxon>
    </lineage>
</organism>
<evidence type="ECO:0000313" key="1">
    <source>
        <dbReference type="EMBL" id="BCB28628.1"/>
    </source>
</evidence>
<name>A0A6F8VFY1_9PROT</name>
<evidence type="ECO:0000313" key="2">
    <source>
        <dbReference type="Proteomes" id="UP000502260"/>
    </source>
</evidence>